<dbReference type="GO" id="GO:0003729">
    <property type="term" value="F:mRNA binding"/>
    <property type="evidence" value="ECO:0007669"/>
    <property type="project" value="TreeGrafter"/>
</dbReference>
<dbReference type="SUPFAM" id="SSF54928">
    <property type="entry name" value="RNA-binding domain, RBD"/>
    <property type="match status" value="1"/>
</dbReference>
<dbReference type="InterPro" id="IPR035979">
    <property type="entry name" value="RBD_domain_sf"/>
</dbReference>
<evidence type="ECO:0000259" key="3">
    <source>
        <dbReference type="PROSITE" id="PS50102"/>
    </source>
</evidence>
<dbReference type="InterPro" id="IPR000504">
    <property type="entry name" value="RRM_dom"/>
</dbReference>
<comment type="caution">
    <text evidence="4">The sequence shown here is derived from an EMBL/GenBank/DDBJ whole genome shotgun (WGS) entry which is preliminary data.</text>
</comment>
<dbReference type="PANTHER" id="PTHR48025">
    <property type="entry name" value="OS02G0815200 PROTEIN"/>
    <property type="match status" value="1"/>
</dbReference>
<sequence length="105" mass="11728">MIKLFIGGFPLDMTEMELVQIIAPYADVLTIKLVRDRATKKCKGYGFIEVADETHAYQAIGQLNGMLVGDRELSLNIVPEATPVHRKAAPLDATARPKRPRRPRL</sequence>
<name>A0A934UMB4_9SPHI</name>
<dbReference type="Proteomes" id="UP000613193">
    <property type="component" value="Unassembled WGS sequence"/>
</dbReference>
<dbReference type="SMART" id="SM00360">
    <property type="entry name" value="RRM"/>
    <property type="match status" value="1"/>
</dbReference>
<dbReference type="PANTHER" id="PTHR48025:SF1">
    <property type="entry name" value="RRM DOMAIN-CONTAINING PROTEIN"/>
    <property type="match status" value="1"/>
</dbReference>
<dbReference type="Pfam" id="PF00076">
    <property type="entry name" value="RRM_1"/>
    <property type="match status" value="1"/>
</dbReference>
<evidence type="ECO:0000256" key="1">
    <source>
        <dbReference type="ARBA" id="ARBA00022884"/>
    </source>
</evidence>
<accession>A0A934UMB4</accession>
<keyword evidence="1" id="KW-0694">RNA-binding</keyword>
<dbReference type="InterPro" id="IPR050502">
    <property type="entry name" value="Euk_RNA-bind_prot"/>
</dbReference>
<dbReference type="InterPro" id="IPR012677">
    <property type="entry name" value="Nucleotide-bd_a/b_plait_sf"/>
</dbReference>
<reference evidence="4" key="1">
    <citation type="submission" date="2020-12" db="EMBL/GenBank/DDBJ databases">
        <title>Bacterial novel species Mucilaginibacter sp. SD-g isolated from soil.</title>
        <authorList>
            <person name="Jung H.-Y."/>
        </authorList>
    </citation>
    <scope>NUCLEOTIDE SEQUENCE</scope>
    <source>
        <strain evidence="4">SD-g</strain>
    </source>
</reference>
<keyword evidence="5" id="KW-1185">Reference proteome</keyword>
<dbReference type="AlphaFoldDB" id="A0A934UMB4"/>
<dbReference type="RefSeq" id="WP_200065660.1">
    <property type="nucleotide sequence ID" value="NZ_JAEHFW010000001.1"/>
</dbReference>
<protein>
    <submittedName>
        <fullName evidence="4">RNA-binding protein</fullName>
    </submittedName>
</protein>
<gene>
    <name evidence="4" type="ORF">I5M19_07905</name>
</gene>
<feature type="compositionally biased region" description="Basic residues" evidence="2">
    <location>
        <begin position="96"/>
        <end position="105"/>
    </location>
</feature>
<proteinExistence type="predicted"/>
<evidence type="ECO:0000313" key="4">
    <source>
        <dbReference type="EMBL" id="MBK0379224.1"/>
    </source>
</evidence>
<feature type="domain" description="RRM" evidence="3">
    <location>
        <begin position="2"/>
        <end position="80"/>
    </location>
</feature>
<evidence type="ECO:0000313" key="5">
    <source>
        <dbReference type="Proteomes" id="UP000613193"/>
    </source>
</evidence>
<feature type="region of interest" description="Disordered" evidence="2">
    <location>
        <begin position="86"/>
        <end position="105"/>
    </location>
</feature>
<organism evidence="4 5">
    <name type="scientific">Mucilaginibacter segetis</name>
    <dbReference type="NCBI Taxonomy" id="2793071"/>
    <lineage>
        <taxon>Bacteria</taxon>
        <taxon>Pseudomonadati</taxon>
        <taxon>Bacteroidota</taxon>
        <taxon>Sphingobacteriia</taxon>
        <taxon>Sphingobacteriales</taxon>
        <taxon>Sphingobacteriaceae</taxon>
        <taxon>Mucilaginibacter</taxon>
    </lineage>
</organism>
<dbReference type="EMBL" id="JAEHFW010000001">
    <property type="protein sequence ID" value="MBK0379224.1"/>
    <property type="molecule type" value="Genomic_DNA"/>
</dbReference>
<evidence type="ECO:0000256" key="2">
    <source>
        <dbReference type="SAM" id="MobiDB-lite"/>
    </source>
</evidence>
<dbReference type="PROSITE" id="PS50102">
    <property type="entry name" value="RRM"/>
    <property type="match status" value="1"/>
</dbReference>
<dbReference type="Gene3D" id="3.30.70.330">
    <property type="match status" value="1"/>
</dbReference>